<evidence type="ECO:0000256" key="2">
    <source>
        <dbReference type="SAM" id="Phobius"/>
    </source>
</evidence>
<feature type="compositionally biased region" description="Low complexity" evidence="1">
    <location>
        <begin position="84"/>
        <end position="95"/>
    </location>
</feature>
<dbReference type="EMBL" id="JAZDUE010000001">
    <property type="protein sequence ID" value="MEE4021807.1"/>
    <property type="molecule type" value="Genomic_DNA"/>
</dbReference>
<reference evidence="3 4" key="1">
    <citation type="submission" date="2024-01" db="EMBL/GenBank/DDBJ databases">
        <title>Draft genome sequence of Gordonia sp. PKS22-38.</title>
        <authorList>
            <person name="Suphannarot A."/>
            <person name="Mingma R."/>
        </authorList>
    </citation>
    <scope>NUCLEOTIDE SEQUENCE [LARGE SCALE GENOMIC DNA]</scope>
    <source>
        <strain evidence="3 4">PKS22-38</strain>
    </source>
</reference>
<evidence type="ECO:0008006" key="5">
    <source>
        <dbReference type="Google" id="ProtNLM"/>
    </source>
</evidence>
<evidence type="ECO:0000256" key="1">
    <source>
        <dbReference type="SAM" id="MobiDB-lite"/>
    </source>
</evidence>
<evidence type="ECO:0000313" key="4">
    <source>
        <dbReference type="Proteomes" id="UP001335729"/>
    </source>
</evidence>
<protein>
    <recommendedName>
        <fullName evidence="5">Secreted protein</fullName>
    </recommendedName>
</protein>
<organism evidence="3 4">
    <name type="scientific">Gordonia prachuapensis</name>
    <dbReference type="NCBI Taxonomy" id="3115651"/>
    <lineage>
        <taxon>Bacteria</taxon>
        <taxon>Bacillati</taxon>
        <taxon>Actinomycetota</taxon>
        <taxon>Actinomycetes</taxon>
        <taxon>Mycobacteriales</taxon>
        <taxon>Gordoniaceae</taxon>
        <taxon>Gordonia</taxon>
    </lineage>
</organism>
<comment type="caution">
    <text evidence="3">The sequence shown here is derived from an EMBL/GenBank/DDBJ whole genome shotgun (WGS) entry which is preliminary data.</text>
</comment>
<sequence length="107" mass="11747">MPSHETVETAIFVTFAVVATLAVPVSLILARRKQKRRGGFPDHDPGLGPWNALPVRAHDRTVSRPAPRSRTSGPVADLDSPDPVVRIRAQRRAQVNPRTSDLPEADR</sequence>
<keyword evidence="2" id="KW-0472">Membrane</keyword>
<keyword evidence="4" id="KW-1185">Reference proteome</keyword>
<proteinExistence type="predicted"/>
<name>A0ABU7MNB5_9ACTN</name>
<keyword evidence="2" id="KW-1133">Transmembrane helix</keyword>
<keyword evidence="2" id="KW-0812">Transmembrane</keyword>
<gene>
    <name evidence="3" type="ORF">V1Y59_01850</name>
</gene>
<feature type="region of interest" description="Disordered" evidence="1">
    <location>
        <begin position="34"/>
        <end position="107"/>
    </location>
</feature>
<evidence type="ECO:0000313" key="3">
    <source>
        <dbReference type="EMBL" id="MEE4021807.1"/>
    </source>
</evidence>
<dbReference type="RefSeq" id="WP_330503114.1">
    <property type="nucleotide sequence ID" value="NZ_JAZDUE010000001.1"/>
</dbReference>
<accession>A0ABU7MNB5</accession>
<feature type="transmembrane region" description="Helical" evidence="2">
    <location>
        <begin position="12"/>
        <end position="30"/>
    </location>
</feature>
<dbReference type="Proteomes" id="UP001335729">
    <property type="component" value="Unassembled WGS sequence"/>
</dbReference>